<keyword evidence="7" id="KW-0315">Glutamine amidotransferase</keyword>
<evidence type="ECO:0000256" key="11">
    <source>
        <dbReference type="PIRSR" id="PIRSR000485-2"/>
    </source>
</evidence>
<dbReference type="InterPro" id="IPR029057">
    <property type="entry name" value="PRTase-like"/>
</dbReference>
<feature type="binding site" evidence="11">
    <location>
        <position position="362"/>
    </location>
    <ligand>
        <name>Mg(2+)</name>
        <dbReference type="ChEBI" id="CHEBI:18420"/>
    </ligand>
</feature>
<evidence type="ECO:0000256" key="7">
    <source>
        <dbReference type="ARBA" id="ARBA00022962"/>
    </source>
</evidence>
<evidence type="ECO:0000256" key="8">
    <source>
        <dbReference type="NCBIfam" id="TIGR01134"/>
    </source>
</evidence>
<evidence type="ECO:0000256" key="5">
    <source>
        <dbReference type="ARBA" id="ARBA00022679"/>
    </source>
</evidence>
<dbReference type="EMBL" id="DVJQ01000056">
    <property type="protein sequence ID" value="HIS74714.1"/>
    <property type="molecule type" value="Genomic_DNA"/>
</dbReference>
<dbReference type="GO" id="GO:0046872">
    <property type="term" value="F:metal ion binding"/>
    <property type="evidence" value="ECO:0007669"/>
    <property type="project" value="UniProtKB-KW"/>
</dbReference>
<evidence type="ECO:0000313" key="15">
    <source>
        <dbReference type="Proteomes" id="UP000886865"/>
    </source>
</evidence>
<accession>A0A9D1FJI3</accession>
<sequence>MNNFKNDKINEECGIFGGYCKCGDIAPYLKCALLKLQHRGQEAAGICCGGEKQTLHKDFGLVNVALRNVKIKGNFGIGHLRYSTFGDSRKENIQPLKVSYMGEDVSLAHNGNVSEARAIREKFERIGEVFLSSSDSEVILKRIIFSLKKKPSLWTYEEVAKCLEENFSLGSYCILLYLPNRIMAFRDPFGYRPLVFASCEEGDFVASEDVAFYGLNVKRTVEILPSYGVEINESGYEIKKAQESKNVCQCVFEQIYFACAASNIFSKSVYNTRYKLGEILAGCESKKFVADVAIPVMDSGLACAIGYSWALKIPFHLGLIRNSWMERSFIQPEQNKRTKNVLEKFIPVKSVVEGKKVVLIDDSLVRGTTSKEIIKILKSCGAKEVHMRSVSPKIVNTCLWGVDIPTKEELISYNKTDVEIARQIGADSVGFLPLERLSDVFCGNIWCKKCFKGDEK</sequence>
<evidence type="ECO:0000259" key="13">
    <source>
        <dbReference type="PROSITE" id="PS51278"/>
    </source>
</evidence>
<organism evidence="14 15">
    <name type="scientific">Candidatus Galligastranaerophilus intestinavium</name>
    <dbReference type="NCBI Taxonomy" id="2840836"/>
    <lineage>
        <taxon>Bacteria</taxon>
        <taxon>Candidatus Galligastranaerophilus</taxon>
    </lineage>
</organism>
<dbReference type="PROSITE" id="PS51278">
    <property type="entry name" value="GATASE_TYPE_2"/>
    <property type="match status" value="1"/>
</dbReference>
<dbReference type="GO" id="GO:0006164">
    <property type="term" value="P:purine nucleotide biosynthetic process"/>
    <property type="evidence" value="ECO:0007669"/>
    <property type="project" value="UniProtKB-KW"/>
</dbReference>
<comment type="catalytic activity">
    <reaction evidence="9">
        <text>5-phospho-beta-D-ribosylamine + L-glutamate + diphosphate = 5-phospho-alpha-D-ribose 1-diphosphate + L-glutamine + H2O</text>
        <dbReference type="Rhea" id="RHEA:14905"/>
        <dbReference type="ChEBI" id="CHEBI:15377"/>
        <dbReference type="ChEBI" id="CHEBI:29985"/>
        <dbReference type="ChEBI" id="CHEBI:33019"/>
        <dbReference type="ChEBI" id="CHEBI:58017"/>
        <dbReference type="ChEBI" id="CHEBI:58359"/>
        <dbReference type="ChEBI" id="CHEBI:58681"/>
        <dbReference type="EC" id="2.4.2.14"/>
    </reaction>
</comment>
<evidence type="ECO:0000256" key="9">
    <source>
        <dbReference type="PIRNR" id="PIRNR000485"/>
    </source>
</evidence>
<dbReference type="PIRSF" id="PIRSF000485">
    <property type="entry name" value="Amd_phspho_trans"/>
    <property type="match status" value="1"/>
</dbReference>
<dbReference type="InterPro" id="IPR000836">
    <property type="entry name" value="PRTase_dom"/>
</dbReference>
<dbReference type="PANTHER" id="PTHR11907">
    <property type="entry name" value="AMIDOPHOSPHORIBOSYLTRANSFERASE"/>
    <property type="match status" value="1"/>
</dbReference>
<dbReference type="GO" id="GO:0051536">
    <property type="term" value="F:iron-sulfur cluster binding"/>
    <property type="evidence" value="ECO:0007669"/>
    <property type="project" value="UniProtKB-KW"/>
</dbReference>
<dbReference type="InterPro" id="IPR005854">
    <property type="entry name" value="PurF"/>
</dbReference>
<feature type="binding site" evidence="12">
    <location>
        <position position="250"/>
    </location>
    <ligand>
        <name>[4Fe-4S] cluster</name>
        <dbReference type="ChEBI" id="CHEBI:49883"/>
    </ligand>
</feature>
<evidence type="ECO:0000256" key="12">
    <source>
        <dbReference type="PIRSR" id="PIRSR000485-3"/>
    </source>
</evidence>
<comment type="cofactor">
    <cofactor evidence="12">
        <name>[4Fe-4S] cluster</name>
        <dbReference type="ChEBI" id="CHEBI:49883"/>
    </cofactor>
    <text evidence="12">Binds 1 [4Fe-4S] cluster per subunit.</text>
</comment>
<dbReference type="AlphaFoldDB" id="A0A9D1FJI3"/>
<dbReference type="SUPFAM" id="SSF56235">
    <property type="entry name" value="N-terminal nucleophile aminohydrolases (Ntn hydrolases)"/>
    <property type="match status" value="1"/>
</dbReference>
<dbReference type="GO" id="GO:0004044">
    <property type="term" value="F:amidophosphoribosyltransferase activity"/>
    <property type="evidence" value="ECO:0007669"/>
    <property type="project" value="UniProtKB-UniRule"/>
</dbReference>
<dbReference type="NCBIfam" id="TIGR01134">
    <property type="entry name" value="purF"/>
    <property type="match status" value="1"/>
</dbReference>
<keyword evidence="12" id="KW-0411">Iron-sulfur</keyword>
<dbReference type="EC" id="2.4.2.14" evidence="3 8"/>
<keyword evidence="4 9" id="KW-0328">Glycosyltransferase</keyword>
<keyword evidence="11" id="KW-0460">Magnesium</keyword>
<comment type="cofactor">
    <cofactor evidence="11">
        <name>Mg(2+)</name>
        <dbReference type="ChEBI" id="CHEBI:18420"/>
    </cofactor>
    <text evidence="11">Binds 1 Mg(2+) ion per subunit.</text>
</comment>
<reference evidence="14" key="2">
    <citation type="journal article" date="2021" name="PeerJ">
        <title>Extensive microbial diversity within the chicken gut microbiome revealed by metagenomics and culture.</title>
        <authorList>
            <person name="Gilroy R."/>
            <person name="Ravi A."/>
            <person name="Getino M."/>
            <person name="Pursley I."/>
            <person name="Horton D.L."/>
            <person name="Alikhan N.F."/>
            <person name="Baker D."/>
            <person name="Gharbi K."/>
            <person name="Hall N."/>
            <person name="Watson M."/>
            <person name="Adriaenssens E.M."/>
            <person name="Foster-Nyarko E."/>
            <person name="Jarju S."/>
            <person name="Secka A."/>
            <person name="Antonio M."/>
            <person name="Oren A."/>
            <person name="Chaudhuri R.R."/>
            <person name="La Ragione R."/>
            <person name="Hildebrand F."/>
            <person name="Pallen M.J."/>
        </authorList>
    </citation>
    <scope>NUCLEOTIDE SEQUENCE</scope>
    <source>
        <strain evidence="14">CHK152-2871</strain>
    </source>
</reference>
<evidence type="ECO:0000256" key="2">
    <source>
        <dbReference type="ARBA" id="ARBA00010138"/>
    </source>
</evidence>
<feature type="binding site" evidence="11">
    <location>
        <position position="361"/>
    </location>
    <ligand>
        <name>Mg(2+)</name>
        <dbReference type="ChEBI" id="CHEBI:18420"/>
    </ligand>
</feature>
<evidence type="ECO:0000256" key="1">
    <source>
        <dbReference type="ARBA" id="ARBA00005209"/>
    </source>
</evidence>
<gene>
    <name evidence="14" type="primary">purF</name>
    <name evidence="14" type="ORF">IAA86_06810</name>
</gene>
<comment type="caution">
    <text evidence="14">The sequence shown here is derived from an EMBL/GenBank/DDBJ whole genome shotgun (WGS) entry which is preliminary data.</text>
</comment>
<feature type="binding site" evidence="12">
    <location>
        <position position="398"/>
    </location>
    <ligand>
        <name>[4Fe-4S] cluster</name>
        <dbReference type="ChEBI" id="CHEBI:49883"/>
    </ligand>
</feature>
<evidence type="ECO:0000256" key="3">
    <source>
        <dbReference type="ARBA" id="ARBA00011941"/>
    </source>
</evidence>
<feature type="binding site" evidence="12">
    <location>
        <position position="447"/>
    </location>
    <ligand>
        <name>[4Fe-4S] cluster</name>
        <dbReference type="ChEBI" id="CHEBI:49883"/>
    </ligand>
</feature>
<evidence type="ECO:0000313" key="14">
    <source>
        <dbReference type="EMBL" id="HIS74714.1"/>
    </source>
</evidence>
<keyword evidence="5 9" id="KW-0808">Transferase</keyword>
<keyword evidence="12" id="KW-0408">Iron</keyword>
<evidence type="ECO:0000256" key="10">
    <source>
        <dbReference type="PIRSR" id="PIRSR000485-1"/>
    </source>
</evidence>
<feature type="domain" description="Glutamine amidotransferase type-2" evidence="13">
    <location>
        <begin position="13"/>
        <end position="234"/>
    </location>
</feature>
<feature type="active site" description="Nucleophile" evidence="10">
    <location>
        <position position="13"/>
    </location>
</feature>
<dbReference type="CDD" id="cd06223">
    <property type="entry name" value="PRTases_typeI"/>
    <property type="match status" value="1"/>
</dbReference>
<comment type="similarity">
    <text evidence="2 9">In the C-terminal section; belongs to the purine/pyrimidine phosphoribosyltransferase family.</text>
</comment>
<evidence type="ECO:0000256" key="4">
    <source>
        <dbReference type="ARBA" id="ARBA00022676"/>
    </source>
</evidence>
<dbReference type="Pfam" id="PF13522">
    <property type="entry name" value="GATase_6"/>
    <property type="match status" value="1"/>
</dbReference>
<evidence type="ECO:0000256" key="6">
    <source>
        <dbReference type="ARBA" id="ARBA00022755"/>
    </source>
</evidence>
<dbReference type="SUPFAM" id="SSF53271">
    <property type="entry name" value="PRTase-like"/>
    <property type="match status" value="1"/>
</dbReference>
<protein>
    <recommendedName>
        <fullName evidence="3 8">Amidophosphoribosyltransferase</fullName>
        <shortName evidence="9">ATase</shortName>
        <ecNumber evidence="3 8">2.4.2.14</ecNumber>
    </recommendedName>
    <alternativeName>
        <fullName evidence="9">Glutamine phosphoribosylpyrophosphate amidotransferase</fullName>
    </alternativeName>
</protein>
<dbReference type="Gene3D" id="3.60.20.10">
    <property type="entry name" value="Glutamine Phosphoribosylpyrophosphate, subunit 1, domain 1"/>
    <property type="match status" value="1"/>
</dbReference>
<keyword evidence="6 9" id="KW-0658">Purine biosynthesis</keyword>
<dbReference type="InterPro" id="IPR029055">
    <property type="entry name" value="Ntn_hydrolases_N"/>
</dbReference>
<keyword evidence="11" id="KW-0479">Metal-binding</keyword>
<proteinExistence type="inferred from homology"/>
<feature type="binding site" evidence="11">
    <location>
        <position position="299"/>
    </location>
    <ligand>
        <name>Mg(2+)</name>
        <dbReference type="ChEBI" id="CHEBI:18420"/>
    </ligand>
</feature>
<dbReference type="Proteomes" id="UP000886865">
    <property type="component" value="Unassembled WGS sequence"/>
</dbReference>
<name>A0A9D1FJI3_9BACT</name>
<comment type="pathway">
    <text evidence="1 9">Purine metabolism; IMP biosynthesis via de novo pathway; N(1)-(5-phospho-D-ribosyl)glycinamide from 5-phospho-alpha-D-ribose 1-diphosphate: step 1/2.</text>
</comment>
<dbReference type="InterPro" id="IPR017932">
    <property type="entry name" value="GATase_2_dom"/>
</dbReference>
<feature type="binding site" evidence="12">
    <location>
        <position position="450"/>
    </location>
    <ligand>
        <name>[4Fe-4S] cluster</name>
        <dbReference type="ChEBI" id="CHEBI:49883"/>
    </ligand>
</feature>
<dbReference type="GO" id="GO:0009113">
    <property type="term" value="P:purine nucleobase biosynthetic process"/>
    <property type="evidence" value="ECO:0007669"/>
    <property type="project" value="UniProtKB-UniRule"/>
</dbReference>
<dbReference type="Gene3D" id="3.40.50.2020">
    <property type="match status" value="1"/>
</dbReference>
<reference evidence="14" key="1">
    <citation type="submission" date="2020-10" db="EMBL/GenBank/DDBJ databases">
        <authorList>
            <person name="Gilroy R."/>
        </authorList>
    </citation>
    <scope>NUCLEOTIDE SEQUENCE</scope>
    <source>
        <strain evidence="14">CHK152-2871</strain>
    </source>
</reference>
<dbReference type="Pfam" id="PF00156">
    <property type="entry name" value="Pribosyltran"/>
    <property type="match status" value="1"/>
</dbReference>